<feature type="coiled-coil region" evidence="1">
    <location>
        <begin position="156"/>
        <end position="183"/>
    </location>
</feature>
<dbReference type="PANTHER" id="PTHR34210:SF1">
    <property type="entry name" value="OS03G0274700 PROTEIN"/>
    <property type="match status" value="1"/>
</dbReference>
<feature type="region of interest" description="Disordered" evidence="2">
    <location>
        <begin position="26"/>
        <end position="54"/>
    </location>
</feature>
<evidence type="ECO:0000256" key="1">
    <source>
        <dbReference type="SAM" id="Coils"/>
    </source>
</evidence>
<feature type="compositionally biased region" description="Low complexity" evidence="2">
    <location>
        <begin position="193"/>
        <end position="204"/>
    </location>
</feature>
<dbReference type="Proteomes" id="UP001188597">
    <property type="component" value="Unassembled WGS sequence"/>
</dbReference>
<reference evidence="3" key="1">
    <citation type="submission" date="2022-12" db="EMBL/GenBank/DDBJ databases">
        <title>Draft genome assemblies for two species of Escallonia (Escalloniales).</title>
        <authorList>
            <person name="Chanderbali A."/>
            <person name="Dervinis C."/>
            <person name="Anghel I."/>
            <person name="Soltis D."/>
            <person name="Soltis P."/>
            <person name="Zapata F."/>
        </authorList>
    </citation>
    <scope>NUCLEOTIDE SEQUENCE</scope>
    <source>
        <strain evidence="3">UCBG64.0493</strain>
        <tissue evidence="3">Leaf</tissue>
    </source>
</reference>
<keyword evidence="1" id="KW-0175">Coiled coil</keyword>
<accession>A0AA88UY40</accession>
<comment type="caution">
    <text evidence="3">The sequence shown here is derived from an EMBL/GenBank/DDBJ whole genome shotgun (WGS) entry which is preliminary data.</text>
</comment>
<feature type="region of interest" description="Disordered" evidence="2">
    <location>
        <begin position="185"/>
        <end position="272"/>
    </location>
</feature>
<dbReference type="EMBL" id="JAVXUP010003856">
    <property type="protein sequence ID" value="KAK2998012.1"/>
    <property type="molecule type" value="Genomic_DNA"/>
</dbReference>
<evidence type="ECO:0000256" key="2">
    <source>
        <dbReference type="SAM" id="MobiDB-lite"/>
    </source>
</evidence>
<organism evidence="3 4">
    <name type="scientific">Escallonia herrerae</name>
    <dbReference type="NCBI Taxonomy" id="1293975"/>
    <lineage>
        <taxon>Eukaryota</taxon>
        <taxon>Viridiplantae</taxon>
        <taxon>Streptophyta</taxon>
        <taxon>Embryophyta</taxon>
        <taxon>Tracheophyta</taxon>
        <taxon>Spermatophyta</taxon>
        <taxon>Magnoliopsida</taxon>
        <taxon>eudicotyledons</taxon>
        <taxon>Gunneridae</taxon>
        <taxon>Pentapetalae</taxon>
        <taxon>asterids</taxon>
        <taxon>campanulids</taxon>
        <taxon>Escalloniales</taxon>
        <taxon>Escalloniaceae</taxon>
        <taxon>Escallonia</taxon>
    </lineage>
</organism>
<proteinExistence type="predicted"/>
<sequence>MAYGCYLLKSPHCVTGHVGDASRSYYQGQRSDPRLPLEKQGNIDPRSQSHEGDTEVGYENNLLSEAFEGLEQRFLDDIIKLAKEQTDAEDAENARHREVVSKATLDEVLRIKGNGCHGVVLLCMCLRMLCNGACDLSCSRGSILIVSCSATRAFCKKKIMTINAQYEEQLAALRTRHTNRREEFLRKESHARQQQYQQAAMDQYPNRGVGPGDPHGYSAAAGPGGEPHPYSADQYDSYRERARYLGGARDRGFDPKGQHPGGRVYNTGSRYY</sequence>
<protein>
    <submittedName>
        <fullName evidence="3">Uncharacterized protein</fullName>
    </submittedName>
</protein>
<dbReference type="PANTHER" id="PTHR34210">
    <property type="entry name" value="OS01G0252900 PROTEIN"/>
    <property type="match status" value="1"/>
</dbReference>
<gene>
    <name evidence="3" type="ORF">RJ639_026261</name>
</gene>
<name>A0AA88UY40_9ASTE</name>
<evidence type="ECO:0000313" key="4">
    <source>
        <dbReference type="Proteomes" id="UP001188597"/>
    </source>
</evidence>
<keyword evidence="4" id="KW-1185">Reference proteome</keyword>
<evidence type="ECO:0000313" key="3">
    <source>
        <dbReference type="EMBL" id="KAK2998012.1"/>
    </source>
</evidence>
<dbReference type="AlphaFoldDB" id="A0AA88UY40"/>
<feature type="compositionally biased region" description="Basic and acidic residues" evidence="2">
    <location>
        <begin position="236"/>
        <end position="257"/>
    </location>
</feature>